<keyword evidence="4" id="KW-1003">Cell membrane</keyword>
<dbReference type="InterPro" id="IPR003660">
    <property type="entry name" value="HAMP_dom"/>
</dbReference>
<reference evidence="17" key="1">
    <citation type="submission" date="2023-12" db="EMBL/GenBank/DDBJ databases">
        <title>Fervidustalea candida gen. nov., sp. nov., a novel member of the family Paenibacillaceae isolated from a geothermal area.</title>
        <authorList>
            <person name="Li W.-J."/>
            <person name="Jiao J.-Y."/>
            <person name="Chen Y."/>
        </authorList>
    </citation>
    <scope>NUCLEOTIDE SEQUENCE</scope>
    <source>
        <strain evidence="17">SYSU GA230002</strain>
    </source>
</reference>
<evidence type="ECO:0000313" key="17">
    <source>
        <dbReference type="EMBL" id="MEB3100057.1"/>
    </source>
</evidence>
<keyword evidence="13 14" id="KW-0472">Membrane</keyword>
<dbReference type="PANTHER" id="PTHR45528">
    <property type="entry name" value="SENSOR HISTIDINE KINASE CPXA"/>
    <property type="match status" value="1"/>
</dbReference>
<evidence type="ECO:0000256" key="12">
    <source>
        <dbReference type="ARBA" id="ARBA00023012"/>
    </source>
</evidence>
<dbReference type="CDD" id="cd00082">
    <property type="entry name" value="HisKA"/>
    <property type="match status" value="1"/>
</dbReference>
<dbReference type="EC" id="2.7.13.3" evidence="3"/>
<dbReference type="InterPro" id="IPR036097">
    <property type="entry name" value="HisK_dim/P_sf"/>
</dbReference>
<dbReference type="Pfam" id="PF02518">
    <property type="entry name" value="HATPase_c"/>
    <property type="match status" value="1"/>
</dbReference>
<dbReference type="SUPFAM" id="SSF55874">
    <property type="entry name" value="ATPase domain of HSP90 chaperone/DNA topoisomerase II/histidine kinase"/>
    <property type="match status" value="1"/>
</dbReference>
<dbReference type="InterPro" id="IPR004358">
    <property type="entry name" value="Sig_transdc_His_kin-like_C"/>
</dbReference>
<dbReference type="GO" id="GO:0016301">
    <property type="term" value="F:kinase activity"/>
    <property type="evidence" value="ECO:0007669"/>
    <property type="project" value="UniProtKB-KW"/>
</dbReference>
<dbReference type="SUPFAM" id="SSF47384">
    <property type="entry name" value="Homodimeric domain of signal transducing histidine kinase"/>
    <property type="match status" value="1"/>
</dbReference>
<evidence type="ECO:0000259" key="15">
    <source>
        <dbReference type="PROSITE" id="PS50109"/>
    </source>
</evidence>
<dbReference type="PROSITE" id="PS50885">
    <property type="entry name" value="HAMP"/>
    <property type="match status" value="1"/>
</dbReference>
<evidence type="ECO:0000313" key="18">
    <source>
        <dbReference type="Proteomes" id="UP001310386"/>
    </source>
</evidence>
<keyword evidence="8" id="KW-0547">Nucleotide-binding</keyword>
<evidence type="ECO:0000256" key="8">
    <source>
        <dbReference type="ARBA" id="ARBA00022741"/>
    </source>
</evidence>
<evidence type="ECO:0000259" key="16">
    <source>
        <dbReference type="PROSITE" id="PS50885"/>
    </source>
</evidence>
<keyword evidence="12" id="KW-0902">Two-component regulatory system</keyword>
<dbReference type="PANTHER" id="PTHR45528:SF1">
    <property type="entry name" value="SENSOR HISTIDINE KINASE CPXA"/>
    <property type="match status" value="1"/>
</dbReference>
<evidence type="ECO:0000256" key="4">
    <source>
        <dbReference type="ARBA" id="ARBA00022475"/>
    </source>
</evidence>
<dbReference type="Pfam" id="PF00672">
    <property type="entry name" value="HAMP"/>
    <property type="match status" value="1"/>
</dbReference>
<dbReference type="InterPro" id="IPR036890">
    <property type="entry name" value="HATPase_C_sf"/>
</dbReference>
<comment type="subcellular location">
    <subcellularLocation>
        <location evidence="2">Cell membrane</location>
        <topology evidence="2">Multi-pass membrane protein</topology>
    </subcellularLocation>
</comment>
<sequence>MFTKSNRRQTLLRYWTSRYLLILCIGLILIGVVSYEWITFSANEKRLEIVKWFAYEIADQVVDDNGQLNADFKLPRDLETRERLFDLKGRPVILVFDRSQSLVSKLPGQFPASEWIRQISGSLKDAKNDGQIQTGRGPQFSYVKQPIQYKQQTVGWVVIVYSQENLVKDREGIEFLLVMLSGIAFLGWAVIYLLTKKLSAPVKEVARAAKQIVAGNYDIHFDKKIKEKEIYDLTESFKNMADRLRQSEMMRTELLAGVTHELKTPVASIGGLIQAVNDEVVTGKEAREFLEISINETNKLQKMIEDLLDYNSFVVGAMKVHKQETNMNNLIQEIVYQWKIAQEQGTVRVNTHLPQTPILYSTDPVRIQQILYNLLNNAKQSFEAAGQIDVTLAETADGMRIDIKDNGPGIAAEEKDIIFERFYRGQNKKNKVRGLGLGLPFSKVIAKSLGGDVYLAESSSGGSTFTLQLTRQDELRLNSLSEFECC</sequence>
<organism evidence="17 18">
    <name type="scientific">Ferviditalea candida</name>
    <dbReference type="NCBI Taxonomy" id="3108399"/>
    <lineage>
        <taxon>Bacteria</taxon>
        <taxon>Bacillati</taxon>
        <taxon>Bacillota</taxon>
        <taxon>Bacilli</taxon>
        <taxon>Bacillales</taxon>
        <taxon>Paenibacillaceae</taxon>
        <taxon>Ferviditalea</taxon>
    </lineage>
</organism>
<dbReference type="InterPro" id="IPR050398">
    <property type="entry name" value="HssS/ArlS-like"/>
</dbReference>
<evidence type="ECO:0000256" key="13">
    <source>
        <dbReference type="ARBA" id="ARBA00023136"/>
    </source>
</evidence>
<gene>
    <name evidence="17" type="ORF">VF724_00045</name>
</gene>
<feature type="domain" description="HAMP" evidence="16">
    <location>
        <begin position="196"/>
        <end position="249"/>
    </location>
</feature>
<keyword evidence="18" id="KW-1185">Reference proteome</keyword>
<feature type="domain" description="Histidine kinase" evidence="15">
    <location>
        <begin position="257"/>
        <end position="473"/>
    </location>
</feature>
<evidence type="ECO:0000256" key="1">
    <source>
        <dbReference type="ARBA" id="ARBA00000085"/>
    </source>
</evidence>
<name>A0ABU5ZCS8_9BACL</name>
<evidence type="ECO:0000256" key="2">
    <source>
        <dbReference type="ARBA" id="ARBA00004651"/>
    </source>
</evidence>
<dbReference type="InterPro" id="IPR005467">
    <property type="entry name" value="His_kinase_dom"/>
</dbReference>
<dbReference type="SMART" id="SM00388">
    <property type="entry name" value="HisKA"/>
    <property type="match status" value="1"/>
</dbReference>
<accession>A0ABU5ZCS8</accession>
<dbReference type="PRINTS" id="PR00344">
    <property type="entry name" value="BCTRLSENSOR"/>
</dbReference>
<evidence type="ECO:0000256" key="3">
    <source>
        <dbReference type="ARBA" id="ARBA00012438"/>
    </source>
</evidence>
<dbReference type="RefSeq" id="WP_371752172.1">
    <property type="nucleotide sequence ID" value="NZ_JAYJLD010000001.1"/>
</dbReference>
<evidence type="ECO:0000256" key="6">
    <source>
        <dbReference type="ARBA" id="ARBA00022679"/>
    </source>
</evidence>
<dbReference type="Proteomes" id="UP001310386">
    <property type="component" value="Unassembled WGS sequence"/>
</dbReference>
<feature type="transmembrane region" description="Helical" evidence="14">
    <location>
        <begin position="20"/>
        <end position="38"/>
    </location>
</feature>
<dbReference type="Gene3D" id="3.30.565.10">
    <property type="entry name" value="Histidine kinase-like ATPase, C-terminal domain"/>
    <property type="match status" value="1"/>
</dbReference>
<dbReference type="CDD" id="cd00075">
    <property type="entry name" value="HATPase"/>
    <property type="match status" value="1"/>
</dbReference>
<keyword evidence="11 14" id="KW-1133">Transmembrane helix</keyword>
<protein>
    <recommendedName>
        <fullName evidence="3">histidine kinase</fullName>
        <ecNumber evidence="3">2.7.13.3</ecNumber>
    </recommendedName>
</protein>
<keyword evidence="6" id="KW-0808">Transferase</keyword>
<evidence type="ECO:0000256" key="5">
    <source>
        <dbReference type="ARBA" id="ARBA00022553"/>
    </source>
</evidence>
<dbReference type="PROSITE" id="PS50109">
    <property type="entry name" value="HIS_KIN"/>
    <property type="match status" value="1"/>
</dbReference>
<keyword evidence="5" id="KW-0597">Phosphoprotein</keyword>
<dbReference type="InterPro" id="IPR003661">
    <property type="entry name" value="HisK_dim/P_dom"/>
</dbReference>
<keyword evidence="9 17" id="KW-0418">Kinase</keyword>
<feature type="transmembrane region" description="Helical" evidence="14">
    <location>
        <begin position="175"/>
        <end position="194"/>
    </location>
</feature>
<comment type="caution">
    <text evidence="17">The sequence shown here is derived from an EMBL/GenBank/DDBJ whole genome shotgun (WGS) entry which is preliminary data.</text>
</comment>
<comment type="catalytic activity">
    <reaction evidence="1">
        <text>ATP + protein L-histidine = ADP + protein N-phospho-L-histidine.</text>
        <dbReference type="EC" id="2.7.13.3"/>
    </reaction>
</comment>
<evidence type="ECO:0000256" key="9">
    <source>
        <dbReference type="ARBA" id="ARBA00022777"/>
    </source>
</evidence>
<dbReference type="EMBL" id="JAYJLD010000001">
    <property type="protein sequence ID" value="MEB3100057.1"/>
    <property type="molecule type" value="Genomic_DNA"/>
</dbReference>
<evidence type="ECO:0000256" key="7">
    <source>
        <dbReference type="ARBA" id="ARBA00022692"/>
    </source>
</evidence>
<proteinExistence type="predicted"/>
<dbReference type="InterPro" id="IPR003594">
    <property type="entry name" value="HATPase_dom"/>
</dbReference>
<dbReference type="SUPFAM" id="SSF158472">
    <property type="entry name" value="HAMP domain-like"/>
    <property type="match status" value="1"/>
</dbReference>
<dbReference type="Pfam" id="PF00512">
    <property type="entry name" value="HisKA"/>
    <property type="match status" value="1"/>
</dbReference>
<keyword evidence="7 14" id="KW-0812">Transmembrane</keyword>
<evidence type="ECO:0000256" key="10">
    <source>
        <dbReference type="ARBA" id="ARBA00022840"/>
    </source>
</evidence>
<keyword evidence="10" id="KW-0067">ATP-binding</keyword>
<dbReference type="Gene3D" id="6.10.340.10">
    <property type="match status" value="1"/>
</dbReference>
<dbReference type="CDD" id="cd06225">
    <property type="entry name" value="HAMP"/>
    <property type="match status" value="1"/>
</dbReference>
<dbReference type="SMART" id="SM00304">
    <property type="entry name" value="HAMP"/>
    <property type="match status" value="1"/>
</dbReference>
<evidence type="ECO:0000256" key="14">
    <source>
        <dbReference type="SAM" id="Phobius"/>
    </source>
</evidence>
<dbReference type="SMART" id="SM00387">
    <property type="entry name" value="HATPase_c"/>
    <property type="match status" value="1"/>
</dbReference>
<dbReference type="Gene3D" id="1.10.287.130">
    <property type="match status" value="1"/>
</dbReference>
<evidence type="ECO:0000256" key="11">
    <source>
        <dbReference type="ARBA" id="ARBA00022989"/>
    </source>
</evidence>